<dbReference type="Proteomes" id="UP001287356">
    <property type="component" value="Unassembled WGS sequence"/>
</dbReference>
<name>A0AAE0KJ16_9PEZI</name>
<dbReference type="EMBL" id="JAULSN010000003">
    <property type="protein sequence ID" value="KAK3377092.1"/>
    <property type="molecule type" value="Genomic_DNA"/>
</dbReference>
<evidence type="ECO:0000256" key="1">
    <source>
        <dbReference type="SAM" id="MobiDB-lite"/>
    </source>
</evidence>
<evidence type="ECO:0000313" key="2">
    <source>
        <dbReference type="EMBL" id="KAK3377092.1"/>
    </source>
</evidence>
<dbReference type="AlphaFoldDB" id="A0AAE0KJ16"/>
<feature type="region of interest" description="Disordered" evidence="1">
    <location>
        <begin position="1"/>
        <end position="20"/>
    </location>
</feature>
<proteinExistence type="predicted"/>
<evidence type="ECO:0000313" key="3">
    <source>
        <dbReference type="Proteomes" id="UP001287356"/>
    </source>
</evidence>
<accession>A0AAE0KJ16</accession>
<protein>
    <submittedName>
        <fullName evidence="2">Uncharacterized protein</fullName>
    </submittedName>
</protein>
<feature type="region of interest" description="Disordered" evidence="1">
    <location>
        <begin position="70"/>
        <end position="100"/>
    </location>
</feature>
<reference evidence="2" key="1">
    <citation type="journal article" date="2023" name="Mol. Phylogenet. Evol.">
        <title>Genome-scale phylogeny and comparative genomics of the fungal order Sordariales.</title>
        <authorList>
            <person name="Hensen N."/>
            <person name="Bonometti L."/>
            <person name="Westerberg I."/>
            <person name="Brannstrom I.O."/>
            <person name="Guillou S."/>
            <person name="Cros-Aarteil S."/>
            <person name="Calhoun S."/>
            <person name="Haridas S."/>
            <person name="Kuo A."/>
            <person name="Mondo S."/>
            <person name="Pangilinan J."/>
            <person name="Riley R."/>
            <person name="LaButti K."/>
            <person name="Andreopoulos B."/>
            <person name="Lipzen A."/>
            <person name="Chen C."/>
            <person name="Yan M."/>
            <person name="Daum C."/>
            <person name="Ng V."/>
            <person name="Clum A."/>
            <person name="Steindorff A."/>
            <person name="Ohm R.A."/>
            <person name="Martin F."/>
            <person name="Silar P."/>
            <person name="Natvig D.O."/>
            <person name="Lalanne C."/>
            <person name="Gautier V."/>
            <person name="Ament-Velasquez S.L."/>
            <person name="Kruys A."/>
            <person name="Hutchinson M.I."/>
            <person name="Powell A.J."/>
            <person name="Barry K."/>
            <person name="Miller A.N."/>
            <person name="Grigoriev I.V."/>
            <person name="Debuchy R."/>
            <person name="Gladieux P."/>
            <person name="Hiltunen Thoren M."/>
            <person name="Johannesson H."/>
        </authorList>
    </citation>
    <scope>NUCLEOTIDE SEQUENCE</scope>
    <source>
        <strain evidence="2">CBS 958.72</strain>
    </source>
</reference>
<organism evidence="2 3">
    <name type="scientific">Lasiosphaeria ovina</name>
    <dbReference type="NCBI Taxonomy" id="92902"/>
    <lineage>
        <taxon>Eukaryota</taxon>
        <taxon>Fungi</taxon>
        <taxon>Dikarya</taxon>
        <taxon>Ascomycota</taxon>
        <taxon>Pezizomycotina</taxon>
        <taxon>Sordariomycetes</taxon>
        <taxon>Sordariomycetidae</taxon>
        <taxon>Sordariales</taxon>
        <taxon>Lasiosphaeriaceae</taxon>
        <taxon>Lasiosphaeria</taxon>
    </lineage>
</organism>
<reference evidence="2" key="2">
    <citation type="submission" date="2023-06" db="EMBL/GenBank/DDBJ databases">
        <authorList>
            <consortium name="Lawrence Berkeley National Laboratory"/>
            <person name="Haridas S."/>
            <person name="Hensen N."/>
            <person name="Bonometti L."/>
            <person name="Westerberg I."/>
            <person name="Brannstrom I.O."/>
            <person name="Guillou S."/>
            <person name="Cros-Aarteil S."/>
            <person name="Calhoun S."/>
            <person name="Kuo A."/>
            <person name="Mondo S."/>
            <person name="Pangilinan J."/>
            <person name="Riley R."/>
            <person name="Labutti K."/>
            <person name="Andreopoulos B."/>
            <person name="Lipzen A."/>
            <person name="Chen C."/>
            <person name="Yanf M."/>
            <person name="Daum C."/>
            <person name="Ng V."/>
            <person name="Clum A."/>
            <person name="Steindorff A."/>
            <person name="Ohm R."/>
            <person name="Martin F."/>
            <person name="Silar P."/>
            <person name="Natvig D."/>
            <person name="Lalanne C."/>
            <person name="Gautier V."/>
            <person name="Ament-Velasquez S.L."/>
            <person name="Kruys A."/>
            <person name="Hutchinson M.I."/>
            <person name="Powell A.J."/>
            <person name="Barry K."/>
            <person name="Miller A.N."/>
            <person name="Grigoriev I.V."/>
            <person name="Debuchy R."/>
            <person name="Gladieux P."/>
            <person name="Thoren M.H."/>
            <person name="Johannesson H."/>
        </authorList>
    </citation>
    <scope>NUCLEOTIDE SEQUENCE</scope>
    <source>
        <strain evidence="2">CBS 958.72</strain>
    </source>
</reference>
<keyword evidence="3" id="KW-1185">Reference proteome</keyword>
<comment type="caution">
    <text evidence="2">The sequence shown here is derived from an EMBL/GenBank/DDBJ whole genome shotgun (WGS) entry which is preliminary data.</text>
</comment>
<gene>
    <name evidence="2" type="ORF">B0T24DRAFT_620441</name>
</gene>
<sequence length="151" mass="15712">MQNPLEGAPPAAEPHRRPGKCRRLGRYGGVGAVQGSQSGVLQAPRTSLAAATLFFFSTVLSAVGGSPVAIGGRRPQLHSVPRNSTRPKPARGMGKDGGSRRRIRAAALATSDGPVSPLDRLWPRACRSSTLSAGLFHPGAWNWAAGVGDKV</sequence>